<feature type="compositionally biased region" description="Polar residues" evidence="1">
    <location>
        <begin position="1"/>
        <end position="11"/>
    </location>
</feature>
<reference evidence="2" key="1">
    <citation type="submission" date="2021-03" db="EMBL/GenBank/DDBJ databases">
        <authorList>
            <person name="Tagirdzhanova G."/>
        </authorList>
    </citation>
    <scope>NUCLEOTIDE SEQUENCE</scope>
</reference>
<keyword evidence="3" id="KW-1185">Reference proteome</keyword>
<evidence type="ECO:0000256" key="1">
    <source>
        <dbReference type="SAM" id="MobiDB-lite"/>
    </source>
</evidence>
<organism evidence="2 3">
    <name type="scientific">Imshaugia aleurites</name>
    <dbReference type="NCBI Taxonomy" id="172621"/>
    <lineage>
        <taxon>Eukaryota</taxon>
        <taxon>Fungi</taxon>
        <taxon>Dikarya</taxon>
        <taxon>Ascomycota</taxon>
        <taxon>Pezizomycotina</taxon>
        <taxon>Lecanoromycetes</taxon>
        <taxon>OSLEUM clade</taxon>
        <taxon>Lecanoromycetidae</taxon>
        <taxon>Lecanorales</taxon>
        <taxon>Lecanorineae</taxon>
        <taxon>Parmeliaceae</taxon>
        <taxon>Imshaugia</taxon>
    </lineage>
</organism>
<accession>A0A8H3G449</accession>
<comment type="caution">
    <text evidence="2">The sequence shown here is derived from an EMBL/GenBank/DDBJ whole genome shotgun (WGS) entry which is preliminary data.</text>
</comment>
<evidence type="ECO:0000313" key="2">
    <source>
        <dbReference type="EMBL" id="CAF9932721.1"/>
    </source>
</evidence>
<proteinExistence type="predicted"/>
<gene>
    <name evidence="2" type="ORF">IMSHALPRED_008964</name>
</gene>
<feature type="region of interest" description="Disordered" evidence="1">
    <location>
        <begin position="1"/>
        <end position="29"/>
    </location>
</feature>
<dbReference type="AlphaFoldDB" id="A0A8H3G449"/>
<name>A0A8H3G449_9LECA</name>
<dbReference type="EMBL" id="CAJPDT010000067">
    <property type="protein sequence ID" value="CAF9932721.1"/>
    <property type="molecule type" value="Genomic_DNA"/>
</dbReference>
<feature type="compositionally biased region" description="Basic and acidic residues" evidence="1">
    <location>
        <begin position="388"/>
        <end position="425"/>
    </location>
</feature>
<sequence length="493" mass="56143">MGISDQSTTAQDHLATMPSSTTTTTTISPSLISTRLGASNMDGQGILTHQPKSTFRPWQSCIPIENLSKENLPPFYVRLQDDQVGHLAHWVSTSRSSITRLKLGQYWPCDFDMQGRISSRRDNWGAEYSGCGDEKGKGLGGGKKVPTWTDPGLPLTYTSSHKIMIGELDALKRGAALKRKAEEEVGRNVCMPVKKPRVGSVGVELKRMREEKKRQNDKSVEMEKERYSGAKPELRDALQVVDTLMRSATEIERQNAVLEAMLLKNETRYVKNTDDMFDEWLAYNEVKRFEVERIHEDHAVEIKSRDVKIETLEIKAKGYKARLRKEKEKVKVRDERLKQVKSLWSQEQNRIEKKIRKIENAAIDLDELSELNYETEESEDAESDLDAEPERVMMETEEKQKQESEKVAETKEKQKQKQESEKVAETEAETEAKATGPTVNETNRSLVERESVKSADPKEIVNLSDEDDDEEPISSKRKVNLRSSIRAKAAQNV</sequence>
<protein>
    <submittedName>
        <fullName evidence="2">Uncharacterized protein</fullName>
    </submittedName>
</protein>
<dbReference type="Proteomes" id="UP000664534">
    <property type="component" value="Unassembled WGS sequence"/>
</dbReference>
<feature type="compositionally biased region" description="Basic and acidic residues" evidence="1">
    <location>
        <begin position="446"/>
        <end position="459"/>
    </location>
</feature>
<dbReference type="OrthoDB" id="5409855at2759"/>
<evidence type="ECO:0000313" key="3">
    <source>
        <dbReference type="Proteomes" id="UP000664534"/>
    </source>
</evidence>
<feature type="compositionally biased region" description="Acidic residues" evidence="1">
    <location>
        <begin position="369"/>
        <end position="387"/>
    </location>
</feature>
<feature type="compositionally biased region" description="Low complexity" evidence="1">
    <location>
        <begin position="16"/>
        <end position="29"/>
    </location>
</feature>
<feature type="region of interest" description="Disordered" evidence="1">
    <location>
        <begin position="369"/>
        <end position="477"/>
    </location>
</feature>